<dbReference type="InterPro" id="IPR004020">
    <property type="entry name" value="DAPIN"/>
</dbReference>
<dbReference type="AlphaFoldDB" id="A0A061HUB3"/>
<dbReference type="InterPro" id="IPR011029">
    <property type="entry name" value="DEATH-like_dom_sf"/>
</dbReference>
<dbReference type="Proteomes" id="UP000030759">
    <property type="component" value="Unassembled WGS sequence"/>
</dbReference>
<dbReference type="GO" id="GO:0005737">
    <property type="term" value="C:cytoplasm"/>
    <property type="evidence" value="ECO:0007669"/>
    <property type="project" value="TreeGrafter"/>
</dbReference>
<dbReference type="GO" id="GO:0050727">
    <property type="term" value="P:regulation of inflammatory response"/>
    <property type="evidence" value="ECO:0007669"/>
    <property type="project" value="TreeGrafter"/>
</dbReference>
<gene>
    <name evidence="2" type="ORF">H671_21002</name>
</gene>
<dbReference type="InterPro" id="IPR050637">
    <property type="entry name" value="NLRP_innate_immun_reg"/>
</dbReference>
<protein>
    <submittedName>
        <fullName evidence="2">NACHT, LRR and PYD domain-containing protein 4C-like protein</fullName>
    </submittedName>
</protein>
<evidence type="ECO:0000259" key="1">
    <source>
        <dbReference type="PROSITE" id="PS50824"/>
    </source>
</evidence>
<sequence length="91" mass="10965">MASFFSDFGLMWYLKELNKKEFMKFKEVLRQEIAESGLQHIPWNEVKKASREHLANLLVKHYEQKAWDVTFRIFQNINRKDLSERAAEEMA</sequence>
<dbReference type="EMBL" id="KE686654">
    <property type="protein sequence ID" value="ERE61193.1"/>
    <property type="molecule type" value="Genomic_DNA"/>
</dbReference>
<dbReference type="Gene3D" id="1.10.533.10">
    <property type="entry name" value="Death Domain, Fas"/>
    <property type="match status" value="1"/>
</dbReference>
<evidence type="ECO:0000313" key="3">
    <source>
        <dbReference type="Proteomes" id="UP000030759"/>
    </source>
</evidence>
<dbReference type="CDD" id="cd08320">
    <property type="entry name" value="Pyrin_NALPs"/>
    <property type="match status" value="1"/>
</dbReference>
<dbReference type="PROSITE" id="PS50824">
    <property type="entry name" value="DAPIN"/>
    <property type="match status" value="1"/>
</dbReference>
<dbReference type="PANTHER" id="PTHR45690">
    <property type="entry name" value="NACHT, LRR AND PYD DOMAINS-CONTAINING PROTEIN 12"/>
    <property type="match status" value="1"/>
</dbReference>
<proteinExistence type="predicted"/>
<evidence type="ECO:0000313" key="2">
    <source>
        <dbReference type="EMBL" id="ERE61193.1"/>
    </source>
</evidence>
<feature type="non-terminal residue" evidence="2">
    <location>
        <position position="91"/>
    </location>
</feature>
<dbReference type="Pfam" id="PF02758">
    <property type="entry name" value="PYRIN"/>
    <property type="match status" value="1"/>
</dbReference>
<feature type="domain" description="Pyrin" evidence="1">
    <location>
        <begin position="1"/>
        <end position="91"/>
    </location>
</feature>
<accession>A0A061HUB3</accession>
<name>A0A061HUB3_CRIGR</name>
<organism evidence="2 3">
    <name type="scientific">Cricetulus griseus</name>
    <name type="common">Chinese hamster</name>
    <name type="synonym">Cricetulus barabensis griseus</name>
    <dbReference type="NCBI Taxonomy" id="10029"/>
    <lineage>
        <taxon>Eukaryota</taxon>
        <taxon>Metazoa</taxon>
        <taxon>Chordata</taxon>
        <taxon>Craniata</taxon>
        <taxon>Vertebrata</taxon>
        <taxon>Euteleostomi</taxon>
        <taxon>Mammalia</taxon>
        <taxon>Eutheria</taxon>
        <taxon>Euarchontoglires</taxon>
        <taxon>Glires</taxon>
        <taxon>Rodentia</taxon>
        <taxon>Myomorpha</taxon>
        <taxon>Muroidea</taxon>
        <taxon>Cricetidae</taxon>
        <taxon>Cricetinae</taxon>
        <taxon>Cricetulus</taxon>
    </lineage>
</organism>
<dbReference type="SUPFAM" id="SSF47986">
    <property type="entry name" value="DEATH domain"/>
    <property type="match status" value="1"/>
</dbReference>
<reference evidence="3" key="1">
    <citation type="journal article" date="2013" name="Nat. Biotechnol.">
        <title>Chinese hamster genome sequenced from sorted chromosomes.</title>
        <authorList>
            <person name="Brinkrolf K."/>
            <person name="Rupp O."/>
            <person name="Laux H."/>
            <person name="Kollin F."/>
            <person name="Ernst W."/>
            <person name="Linke B."/>
            <person name="Kofler R."/>
            <person name="Romand S."/>
            <person name="Hesse F."/>
            <person name="Budach W.E."/>
            <person name="Galosy S."/>
            <person name="Muller D."/>
            <person name="Noll T."/>
            <person name="Wienberg J."/>
            <person name="Jostock T."/>
            <person name="Leonard M."/>
            <person name="Grillari J."/>
            <person name="Tauch A."/>
            <person name="Goesmann A."/>
            <person name="Helk B."/>
            <person name="Mott J.E."/>
            <person name="Puhler A."/>
            <person name="Borth N."/>
        </authorList>
    </citation>
    <scope>NUCLEOTIDE SEQUENCE [LARGE SCALE GENOMIC DNA]</scope>
    <source>
        <strain evidence="3">17A/GY</strain>
    </source>
</reference>
<dbReference type="FunFam" id="1.10.533.10:FF:000056">
    <property type="entry name" value="NACHT, LRR and PYD domains-containing protein 14"/>
    <property type="match status" value="1"/>
</dbReference>
<dbReference type="PANTHER" id="PTHR45690:SF6">
    <property type="entry name" value="NACHT, LRR AND PYD DOMAINS-CONTAINING PROTEIN 4"/>
    <property type="match status" value="1"/>
</dbReference>
<dbReference type="SMART" id="SM01289">
    <property type="entry name" value="PYRIN"/>
    <property type="match status" value="1"/>
</dbReference>